<dbReference type="PANTHER" id="PTHR31105:SF48">
    <property type="entry name" value="DUF3133 FAMILY PROTEIN"/>
    <property type="match status" value="1"/>
</dbReference>
<evidence type="ECO:0000313" key="4">
    <source>
        <dbReference type="EMBL" id="RYQ98840.1"/>
    </source>
</evidence>
<accession>A0A444YA58</accession>
<dbReference type="OrthoDB" id="1930285at2759"/>
<evidence type="ECO:0000256" key="1">
    <source>
        <dbReference type="SAM" id="MobiDB-lite"/>
    </source>
</evidence>
<feature type="domain" description="Probable zinc-ribbon" evidence="2">
    <location>
        <begin position="956"/>
        <end position="1000"/>
    </location>
</feature>
<feature type="compositionally biased region" description="Polar residues" evidence="1">
    <location>
        <begin position="47"/>
        <end position="56"/>
    </location>
</feature>
<feature type="compositionally biased region" description="Basic and acidic residues" evidence="1">
    <location>
        <begin position="222"/>
        <end position="249"/>
    </location>
</feature>
<feature type="region of interest" description="Disordered" evidence="1">
    <location>
        <begin position="1062"/>
        <end position="1083"/>
    </location>
</feature>
<feature type="region of interest" description="Disordered" evidence="1">
    <location>
        <begin position="42"/>
        <end position="139"/>
    </location>
</feature>
<reference evidence="4 5" key="1">
    <citation type="submission" date="2019-01" db="EMBL/GenBank/DDBJ databases">
        <title>Sequencing of cultivated peanut Arachis hypogaea provides insights into genome evolution and oil improvement.</title>
        <authorList>
            <person name="Chen X."/>
        </authorList>
    </citation>
    <scope>NUCLEOTIDE SEQUENCE [LARGE SCALE GENOMIC DNA]</scope>
    <source>
        <strain evidence="5">cv. Fuhuasheng</strain>
        <tissue evidence="4">Leaves</tissue>
    </source>
</reference>
<evidence type="ECO:0000313" key="5">
    <source>
        <dbReference type="Proteomes" id="UP000289738"/>
    </source>
</evidence>
<dbReference type="AlphaFoldDB" id="A0A444YA58"/>
<dbReference type="Pfam" id="PF11331">
    <property type="entry name" value="Zn_ribbon_12"/>
    <property type="match status" value="1"/>
</dbReference>
<dbReference type="Proteomes" id="UP000289738">
    <property type="component" value="Chromosome B07"/>
</dbReference>
<name>A0A444YA58_ARAHY</name>
<dbReference type="InterPro" id="IPR040244">
    <property type="entry name" value="EDR4-like"/>
</dbReference>
<feature type="compositionally biased region" description="Low complexity" evidence="1">
    <location>
        <begin position="732"/>
        <end position="744"/>
    </location>
</feature>
<feature type="compositionally biased region" description="Basic and acidic residues" evidence="1">
    <location>
        <begin position="58"/>
        <end position="71"/>
    </location>
</feature>
<feature type="compositionally biased region" description="Basic and acidic residues" evidence="1">
    <location>
        <begin position="112"/>
        <end position="126"/>
    </location>
</feature>
<feature type="region of interest" description="Disordered" evidence="1">
    <location>
        <begin position="204"/>
        <end position="308"/>
    </location>
</feature>
<feature type="region of interest" description="Disordered" evidence="1">
    <location>
        <begin position="163"/>
        <end position="186"/>
    </location>
</feature>
<gene>
    <name evidence="4" type="ORF">Ahy_B07g086657</name>
</gene>
<feature type="region of interest" description="Disordered" evidence="1">
    <location>
        <begin position="712"/>
        <end position="744"/>
    </location>
</feature>
<protein>
    <submittedName>
        <fullName evidence="4">Uncharacterized protein</fullName>
    </submittedName>
</protein>
<dbReference type="InterPro" id="IPR021480">
    <property type="entry name" value="Zinc_ribbon_12"/>
</dbReference>
<proteinExistence type="predicted"/>
<dbReference type="Gramene" id="arahy.Tifrunner.gnm2.ann2.Ah17g211400.1">
    <property type="protein sequence ID" value="arahy.Tifrunner.gnm2.ann2.Ah17g211400.1-CDS"/>
    <property type="gene ID" value="arahy.Tifrunner.gnm2.ann2.Ah17g211400"/>
</dbReference>
<dbReference type="GO" id="GO:1900150">
    <property type="term" value="P:regulation of defense response to fungus"/>
    <property type="evidence" value="ECO:0007669"/>
    <property type="project" value="InterPro"/>
</dbReference>
<feature type="domain" description="Enhanced disease resistance 4-like N-terminal" evidence="3">
    <location>
        <begin position="8"/>
        <end position="41"/>
    </location>
</feature>
<evidence type="ECO:0000259" key="2">
    <source>
        <dbReference type="Pfam" id="PF11331"/>
    </source>
</evidence>
<organism evidence="4 5">
    <name type="scientific">Arachis hypogaea</name>
    <name type="common">Peanut</name>
    <dbReference type="NCBI Taxonomy" id="3818"/>
    <lineage>
        <taxon>Eukaryota</taxon>
        <taxon>Viridiplantae</taxon>
        <taxon>Streptophyta</taxon>
        <taxon>Embryophyta</taxon>
        <taxon>Tracheophyta</taxon>
        <taxon>Spermatophyta</taxon>
        <taxon>Magnoliopsida</taxon>
        <taxon>eudicotyledons</taxon>
        <taxon>Gunneridae</taxon>
        <taxon>Pentapetalae</taxon>
        <taxon>rosids</taxon>
        <taxon>fabids</taxon>
        <taxon>Fabales</taxon>
        <taxon>Fabaceae</taxon>
        <taxon>Papilionoideae</taxon>
        <taxon>50 kb inversion clade</taxon>
        <taxon>dalbergioids sensu lato</taxon>
        <taxon>Dalbergieae</taxon>
        <taxon>Pterocarpus clade</taxon>
        <taxon>Arachis</taxon>
    </lineage>
</organism>
<evidence type="ECO:0000259" key="3">
    <source>
        <dbReference type="Pfam" id="PF22910"/>
    </source>
</evidence>
<dbReference type="InterPro" id="IPR055126">
    <property type="entry name" value="EDR4-like_N"/>
</dbReference>
<sequence length="1175" mass="129924">MSGESAPKIRLVLCPKCRQLLQEHPDFDVYKCGGCGTTLQAKKRRSGTLNSESSACKTDAHPVSDDKRYSHGEQLAIPQESGLKVKATSSFSEESSSDGKEQIQNGEYSGEDVVRSKKNDMKEKATKSSSGECSLDGNDFKNQIQNGECNGKEVVLSQKNDIREKAIRSSSGGCSLDENDQRGHIENGECNREQGVLPQENDLSEKATNISPGEHSLGGNNGREKIENGECGREQGVLTDEKNLREKEAISSSRDCSLDGNDSREQIENGECNGGQLISSKKDGVREEAPRSSIGECSLDGNGGRGQVENIDCNGEQVFPHWENGSREKIRCYLDKDDGRHQIQNVECNGEQLVLPRENGLLKQATSSPGRNQSGNVECMGEQLGSLNLSDEVAEEMDSYKLSDIRRNKRVSNKGFSKELANSEIKGSSKSVAENLVENANYSKLELAREEPSDENMPEKGAEEELFCAVGKDVNNDKSAVVGVKYEVDIRGGSLEGAAGELNNENLSVKGEGHELISELGGKDANDAQPALAEDPRSGQSTGAKSEADITIKTSTAKGSSTENFVSEKGNIAQCKLEEGTQDRKKVHQSFDYVRSVDVDATEIANTSTEFSGTLGELPKSPATRSLHAYDGSISSNDGVYEQFPSLDSFENSYTVVNDVLEGNSRKGKGLVDCYGDLETQNQSHFLGAKRHHVVRDRRWNPNQVLEYTRHGRSHGMRTRDDFSSNMPFHRSSSQSGYESGSPLSQTLDELYASSSFVSPDSCEDPDQEKMKLMRIVYKLQDQLNRTRYMSGETNGRSSMDVSYKGNHLSTYHSHDLLERRFHHGLDYPRCEGRCSHGSNWRRRHNYSQPYLSEATCSTHLVDHPCYHCCPQEWQCSAELPPRVLYTHEDLCRYHPGPSCSSHHSLPSSPQWFMSPKIPGYDLETKSCDQIHRVAEMKNYLREKQNLNKRHYRPVAGGAPFVTCHKCFKLLQMPADFLLFKRVCHQLKCGACSEVLKFSLQNQSHIVSYGAPSTPGLQSSQLDEQNEMIIDNNLNSASHANNDHSSHADPVSYSDDFGHSISKSYSSEGDPVSLTLLHPSHGNEDHKQSVFSNGNFEPITEENNIASRGPSEIAMHSSNVSGSEKLPPEIEGIRSQQKSSPLHQLMGYSSPSQVIRGVNSPLEYKETIFKVENDL</sequence>
<dbReference type="STRING" id="3818.A0A444YA58"/>
<comment type="caution">
    <text evidence="4">The sequence shown here is derived from an EMBL/GenBank/DDBJ whole genome shotgun (WGS) entry which is preliminary data.</text>
</comment>
<dbReference type="Pfam" id="PF22910">
    <property type="entry name" value="EDR4-like_1st"/>
    <property type="match status" value="1"/>
</dbReference>
<dbReference type="PANTHER" id="PTHR31105">
    <property type="entry name" value="EXTRA-LARGE G-PROTEIN-LIKE"/>
    <property type="match status" value="1"/>
</dbReference>
<keyword evidence="5" id="KW-1185">Reference proteome</keyword>
<feature type="compositionally biased region" description="Basic and acidic residues" evidence="1">
    <location>
        <begin position="280"/>
        <end position="290"/>
    </location>
</feature>
<feature type="region of interest" description="Disordered" evidence="1">
    <location>
        <begin position="525"/>
        <end position="565"/>
    </location>
</feature>
<feature type="compositionally biased region" description="Polar residues" evidence="1">
    <location>
        <begin position="552"/>
        <end position="565"/>
    </location>
</feature>
<dbReference type="EMBL" id="SDMP01000017">
    <property type="protein sequence ID" value="RYQ98840.1"/>
    <property type="molecule type" value="Genomic_DNA"/>
</dbReference>